<dbReference type="Proteomes" id="UP000005239">
    <property type="component" value="Unassembled WGS sequence"/>
</dbReference>
<gene>
    <name evidence="1" type="primary">WBGene00114321</name>
</gene>
<protein>
    <submittedName>
        <fullName evidence="1">Uncharacterized protein</fullName>
    </submittedName>
</protein>
<proteinExistence type="predicted"/>
<evidence type="ECO:0000313" key="2">
    <source>
        <dbReference type="Proteomes" id="UP000005239"/>
    </source>
</evidence>
<reference evidence="2" key="1">
    <citation type="journal article" date="2008" name="Nat. Genet.">
        <title>The Pristionchus pacificus genome provides a unique perspective on nematode lifestyle and parasitism.</title>
        <authorList>
            <person name="Dieterich C."/>
            <person name="Clifton S.W."/>
            <person name="Schuster L.N."/>
            <person name="Chinwalla A."/>
            <person name="Delehaunty K."/>
            <person name="Dinkelacker I."/>
            <person name="Fulton L."/>
            <person name="Fulton R."/>
            <person name="Godfrey J."/>
            <person name="Minx P."/>
            <person name="Mitreva M."/>
            <person name="Roeseler W."/>
            <person name="Tian H."/>
            <person name="Witte H."/>
            <person name="Yang S.P."/>
            <person name="Wilson R.K."/>
            <person name="Sommer R.J."/>
        </authorList>
    </citation>
    <scope>NUCLEOTIDE SEQUENCE [LARGE SCALE GENOMIC DNA]</scope>
    <source>
        <strain evidence="2">PS312</strain>
    </source>
</reference>
<dbReference type="AlphaFoldDB" id="A0A2A6BQZ5"/>
<sequence>MFFHWAVLALLLLLPRAVNGVERVGDYDESHCHEAREAACAYGPCAFHCFVLYFHKNIYPVDARLIITAASLLQVNDDSRKQIFTNAQSGSEPSSWISNPGIYRLNVASGRLTELNYDPNLAGCNYLM</sequence>
<accession>A0A2A6BQZ5</accession>
<accession>A0A8R1YKR6</accession>
<name>A0A2A6BQZ5_PRIPA</name>
<evidence type="ECO:0000313" key="1">
    <source>
        <dbReference type="EnsemblMetazoa" id="PPA24767.1"/>
    </source>
</evidence>
<reference evidence="1" key="2">
    <citation type="submission" date="2022-06" db="UniProtKB">
        <authorList>
            <consortium name="EnsemblMetazoa"/>
        </authorList>
    </citation>
    <scope>IDENTIFICATION</scope>
    <source>
        <strain evidence="1">PS312</strain>
    </source>
</reference>
<organism evidence="1 2">
    <name type="scientific">Pristionchus pacificus</name>
    <name type="common">Parasitic nematode worm</name>
    <dbReference type="NCBI Taxonomy" id="54126"/>
    <lineage>
        <taxon>Eukaryota</taxon>
        <taxon>Metazoa</taxon>
        <taxon>Ecdysozoa</taxon>
        <taxon>Nematoda</taxon>
        <taxon>Chromadorea</taxon>
        <taxon>Rhabditida</taxon>
        <taxon>Rhabditina</taxon>
        <taxon>Diplogasteromorpha</taxon>
        <taxon>Diplogasteroidea</taxon>
        <taxon>Neodiplogasteridae</taxon>
        <taxon>Pristionchus</taxon>
    </lineage>
</organism>
<keyword evidence="2" id="KW-1185">Reference proteome</keyword>
<dbReference type="EnsemblMetazoa" id="PPA24767.1">
    <property type="protein sequence ID" value="PPA24767.1"/>
    <property type="gene ID" value="WBGene00114321"/>
</dbReference>